<proteinExistence type="predicted"/>
<evidence type="ECO:0000256" key="1">
    <source>
        <dbReference type="SAM" id="SignalP"/>
    </source>
</evidence>
<sequence length="121" mass="13006">MRFLISVFLAGFVSLANAQEQPVIVTTPIACSGNEPEWSLSMDNTQADFDYRGTSDMTVMLDTPAEGADWPRAFTLIGRGDSAILIVEPAACETGPYSARVLTQRGETPVLLTGCCLFLQG</sequence>
<gene>
    <name evidence="2" type="ORF">OCA8868_00290</name>
</gene>
<dbReference type="RefSeq" id="WP_093994773.1">
    <property type="nucleotide sequence ID" value="NZ_FXYD01000001.1"/>
</dbReference>
<protein>
    <submittedName>
        <fullName evidence="2">Uncharacterized protein</fullName>
    </submittedName>
</protein>
<dbReference type="Proteomes" id="UP000203464">
    <property type="component" value="Unassembled WGS sequence"/>
</dbReference>
<organism evidence="2 3">
    <name type="scientific">Octadecabacter ascidiaceicola</name>
    <dbReference type="NCBI Taxonomy" id="1655543"/>
    <lineage>
        <taxon>Bacteria</taxon>
        <taxon>Pseudomonadati</taxon>
        <taxon>Pseudomonadota</taxon>
        <taxon>Alphaproteobacteria</taxon>
        <taxon>Rhodobacterales</taxon>
        <taxon>Roseobacteraceae</taxon>
        <taxon>Octadecabacter</taxon>
    </lineage>
</organism>
<dbReference type="EMBL" id="FXYD01000001">
    <property type="protein sequence ID" value="SMX31299.1"/>
    <property type="molecule type" value="Genomic_DNA"/>
</dbReference>
<feature type="signal peptide" evidence="1">
    <location>
        <begin position="1"/>
        <end position="18"/>
    </location>
</feature>
<keyword evidence="3" id="KW-1185">Reference proteome</keyword>
<evidence type="ECO:0000313" key="3">
    <source>
        <dbReference type="Proteomes" id="UP000203464"/>
    </source>
</evidence>
<name>A0A238JKV7_9RHOB</name>
<evidence type="ECO:0000313" key="2">
    <source>
        <dbReference type="EMBL" id="SMX31299.1"/>
    </source>
</evidence>
<reference evidence="3" key="1">
    <citation type="submission" date="2017-05" db="EMBL/GenBank/DDBJ databases">
        <authorList>
            <person name="Rodrigo-Torres L."/>
            <person name="Arahal R. D."/>
            <person name="Lucena T."/>
        </authorList>
    </citation>
    <scope>NUCLEOTIDE SEQUENCE [LARGE SCALE GENOMIC DNA]</scope>
    <source>
        <strain evidence="3">CECT 8868</strain>
    </source>
</reference>
<keyword evidence="1" id="KW-0732">Signal</keyword>
<dbReference type="AlphaFoldDB" id="A0A238JKV7"/>
<accession>A0A238JKV7</accession>
<feature type="chain" id="PRO_5012850753" evidence="1">
    <location>
        <begin position="19"/>
        <end position="121"/>
    </location>
</feature>
<dbReference type="OrthoDB" id="7875866at2"/>